<name>A0ABT7UYG4_9LACO</name>
<evidence type="ECO:0000313" key="4">
    <source>
        <dbReference type="EMBL" id="MDM8266587.1"/>
    </source>
</evidence>
<keyword evidence="3" id="KW-0131">Cell cycle</keyword>
<dbReference type="PANTHER" id="PTHR33969:SF2">
    <property type="entry name" value="SEGREGATION AND CONDENSATION PROTEIN A"/>
    <property type="match status" value="1"/>
</dbReference>
<reference evidence="5" key="1">
    <citation type="submission" date="2023-06" db="EMBL/GenBank/DDBJ databases">
        <title>Identification and characterization of horizontal gene transfer across gut microbiota members of farm animals based on homology search.</title>
        <authorList>
            <person name="Zeman M."/>
            <person name="Kubasova T."/>
            <person name="Jahodarova E."/>
            <person name="Nykrynova M."/>
            <person name="Rychlik I."/>
        </authorList>
    </citation>
    <scope>NUCLEOTIDE SEQUENCE [LARGE SCALE GENOMIC DNA]</scope>
    <source>
        <strain evidence="5">161_Gplus</strain>
    </source>
</reference>
<reference evidence="4 5" key="2">
    <citation type="submission" date="2023-06" db="EMBL/GenBank/DDBJ databases">
        <authorList>
            <person name="Zeman M."/>
            <person name="Kubasova T."/>
            <person name="Jahodarova E."/>
            <person name="Nykrynova M."/>
            <person name="Rychlik I."/>
        </authorList>
    </citation>
    <scope>NUCLEOTIDE SEQUENCE [LARGE SCALE GENOMIC DNA]</scope>
    <source>
        <strain evidence="4 5">161_Gplus</strain>
    </source>
</reference>
<dbReference type="Proteomes" id="UP001529343">
    <property type="component" value="Unassembled WGS sequence"/>
</dbReference>
<comment type="subcellular location">
    <subcellularLocation>
        <location evidence="3">Cytoplasm</location>
    </subcellularLocation>
    <text evidence="3">Associated with two foci at the outer edges of the nucleoid region in young cells, and at four foci within both cell halves in older cells.</text>
</comment>
<proteinExistence type="inferred from homology"/>
<comment type="function">
    <text evidence="3">Participates in chromosomal partition during cell division. May act via the formation of a condensin-like complex containing Smc and ScpB that pull DNA away from mid-cell into both cell halves.</text>
</comment>
<keyword evidence="3" id="KW-0132">Cell division</keyword>
<dbReference type="RefSeq" id="WP_283593260.1">
    <property type="nucleotide sequence ID" value="NZ_JAUDDW010000016.1"/>
</dbReference>
<organism evidence="4 5">
    <name type="scientific">Limosilactobacillus pontis</name>
    <dbReference type="NCBI Taxonomy" id="35787"/>
    <lineage>
        <taxon>Bacteria</taxon>
        <taxon>Bacillati</taxon>
        <taxon>Bacillota</taxon>
        <taxon>Bacilli</taxon>
        <taxon>Lactobacillales</taxon>
        <taxon>Lactobacillaceae</taxon>
        <taxon>Limosilactobacillus</taxon>
    </lineage>
</organism>
<keyword evidence="5" id="KW-1185">Reference proteome</keyword>
<dbReference type="HAMAP" id="MF_01805">
    <property type="entry name" value="ScpA"/>
    <property type="match status" value="1"/>
</dbReference>
<comment type="caution">
    <text evidence="4">The sequence shown here is derived from an EMBL/GenBank/DDBJ whole genome shotgun (WGS) entry which is preliminary data.</text>
</comment>
<dbReference type="Pfam" id="PF02616">
    <property type="entry name" value="SMC_ScpA"/>
    <property type="match status" value="1"/>
</dbReference>
<evidence type="ECO:0000256" key="2">
    <source>
        <dbReference type="ARBA" id="ARBA00044777"/>
    </source>
</evidence>
<keyword evidence="3" id="KW-0963">Cytoplasm</keyword>
<accession>A0ABT7UYG4</accession>
<dbReference type="InterPro" id="IPR003768">
    <property type="entry name" value="ScpA"/>
</dbReference>
<sequence>MSENETMTAGQQPTLKLGGFEGPLDLLLHLIREAKMDIYDIKIATITSQYMDYLHQMKAHRLEIAGEYFVMASTLMRIKSQLLLPQAPPLDDEEPAEEPVDPRQELVDQLIEYQRYKKAADHLKDKESYRQQEYTRPAMRVPRDLVSEQVAPGVSLDQLQAAFSQVLKRHRFTQPTVETVVAEKVSVAQQMQTVFERVTAGPQRFVDLLERAITRDELVTTFLAVLELAKHQAVHIEQAGLFAPIIIKEGLKSDDYRNNEYRPD</sequence>
<evidence type="ECO:0000313" key="5">
    <source>
        <dbReference type="Proteomes" id="UP001529343"/>
    </source>
</evidence>
<evidence type="ECO:0000256" key="3">
    <source>
        <dbReference type="HAMAP-Rule" id="MF_01805"/>
    </source>
</evidence>
<comment type="subunit">
    <text evidence="3">Component of a cohesin-like complex composed of ScpA, ScpB and the Smc homodimer, in which ScpA and ScpB bind to the head domain of Smc. The presence of the three proteins is required for the association of the complex with DNA.</text>
</comment>
<dbReference type="Gene3D" id="6.10.250.2410">
    <property type="match status" value="1"/>
</dbReference>
<dbReference type="PANTHER" id="PTHR33969">
    <property type="entry name" value="SEGREGATION AND CONDENSATION PROTEIN A"/>
    <property type="match status" value="1"/>
</dbReference>
<evidence type="ECO:0000256" key="1">
    <source>
        <dbReference type="ARBA" id="ARBA00022829"/>
    </source>
</evidence>
<protein>
    <recommendedName>
        <fullName evidence="2 3">Segregation and condensation protein A</fullName>
    </recommendedName>
</protein>
<dbReference type="InterPro" id="IPR023093">
    <property type="entry name" value="ScpA-like_C"/>
</dbReference>
<dbReference type="Gene3D" id="1.10.10.580">
    <property type="entry name" value="Structural maintenance of chromosome 1. Chain E"/>
    <property type="match status" value="1"/>
</dbReference>
<comment type="similarity">
    <text evidence="3">Belongs to the ScpA family.</text>
</comment>
<keyword evidence="1 3" id="KW-0159">Chromosome partition</keyword>
<gene>
    <name evidence="3" type="primary">scpA</name>
    <name evidence="4" type="ORF">QUW44_05370</name>
</gene>
<dbReference type="EMBL" id="JAUDDW010000016">
    <property type="protein sequence ID" value="MDM8266587.1"/>
    <property type="molecule type" value="Genomic_DNA"/>
</dbReference>